<dbReference type="EMBL" id="JBBHJZ010000009">
    <property type="protein sequence ID" value="MEJ5979507.1"/>
    <property type="molecule type" value="Genomic_DNA"/>
</dbReference>
<organism evidence="1 2">
    <name type="scientific">Novosphingobium anseongense</name>
    <dbReference type="NCBI Taxonomy" id="3133436"/>
    <lineage>
        <taxon>Bacteria</taxon>
        <taxon>Pseudomonadati</taxon>
        <taxon>Pseudomonadota</taxon>
        <taxon>Alphaproteobacteria</taxon>
        <taxon>Sphingomonadales</taxon>
        <taxon>Sphingomonadaceae</taxon>
        <taxon>Novosphingobium</taxon>
    </lineage>
</organism>
<keyword evidence="1" id="KW-0223">Dioxygenase</keyword>
<accession>A0ABU8S3G7</accession>
<dbReference type="Proteomes" id="UP001361239">
    <property type="component" value="Unassembled WGS sequence"/>
</dbReference>
<comment type="caution">
    <text evidence="1">The sequence shown here is derived from an EMBL/GenBank/DDBJ whole genome shotgun (WGS) entry which is preliminary data.</text>
</comment>
<sequence length="315" mass="34908">MIDVAPLIDSTPLIGKPEALRARWEEDGVLFLRGVMDEDLIAWAREKYRGALAAEDLIDPAQEVPAWTGKQPKTRRPIDALGTPVWHEIVKQPELNAILRDVFDADPVWIPIAAHRNGMPSGPVIEGQDLFAGRHQDGFFNEGIQFAICWMPIRDVDMRSGSFAVAPGTHSRGVLHVESDDGYDIPAGVIADNAWRAADYRVGDVLIFNYLTAHATLPNPSNEIRMSLDVRAIPAWAPQPVIGAVEKVEGGDVTIRTDAGDLRTVHVDDDTFIRDMNPRPRVPTSELERIAFPGAHVMAMAREDGRATVLRRNFY</sequence>
<gene>
    <name evidence="1" type="ORF">WG901_22830</name>
</gene>
<name>A0ABU8S3G7_9SPHN</name>
<evidence type="ECO:0000313" key="1">
    <source>
        <dbReference type="EMBL" id="MEJ5979507.1"/>
    </source>
</evidence>
<keyword evidence="2" id="KW-1185">Reference proteome</keyword>
<dbReference type="RefSeq" id="WP_339589448.1">
    <property type="nucleotide sequence ID" value="NZ_JBBHJZ010000009.1"/>
</dbReference>
<dbReference type="Gene3D" id="2.60.120.620">
    <property type="entry name" value="q2cbj1_9rhob like domain"/>
    <property type="match status" value="1"/>
</dbReference>
<proteinExistence type="predicted"/>
<keyword evidence="1" id="KW-0560">Oxidoreductase</keyword>
<dbReference type="PANTHER" id="PTHR40128">
    <property type="entry name" value="EXPRESSED PROTEIN"/>
    <property type="match status" value="1"/>
</dbReference>
<reference evidence="1 2" key="1">
    <citation type="submission" date="2024-03" db="EMBL/GenBank/DDBJ databases">
        <authorList>
            <person name="Jo J.-H."/>
        </authorList>
    </citation>
    <scope>NUCLEOTIDE SEQUENCE [LARGE SCALE GENOMIC DNA]</scope>
    <source>
        <strain evidence="1 2">PS1R-30</strain>
    </source>
</reference>
<dbReference type="InterPro" id="IPR008775">
    <property type="entry name" value="Phytyl_CoA_dOase-like"/>
</dbReference>
<dbReference type="Pfam" id="PF05721">
    <property type="entry name" value="PhyH"/>
    <property type="match status" value="1"/>
</dbReference>
<protein>
    <submittedName>
        <fullName evidence="1">Phytanoyl-CoA dioxygenase family protein</fullName>
    </submittedName>
</protein>
<dbReference type="SUPFAM" id="SSF51197">
    <property type="entry name" value="Clavaminate synthase-like"/>
    <property type="match status" value="1"/>
</dbReference>
<dbReference type="GO" id="GO:0051213">
    <property type="term" value="F:dioxygenase activity"/>
    <property type="evidence" value="ECO:0007669"/>
    <property type="project" value="UniProtKB-KW"/>
</dbReference>
<evidence type="ECO:0000313" key="2">
    <source>
        <dbReference type="Proteomes" id="UP001361239"/>
    </source>
</evidence>
<dbReference type="PANTHER" id="PTHR40128:SF1">
    <property type="entry name" value="PHYTANOYL-COA HYDROXYLASE"/>
    <property type="match status" value="1"/>
</dbReference>